<dbReference type="eggNOG" id="KOG4381">
    <property type="taxonomic scope" value="Eukaryota"/>
</dbReference>
<reference evidence="7" key="1">
    <citation type="submission" date="2013-12" db="EMBL/GenBank/DDBJ databases">
        <title>The Genome Sequence of Aphanomyces invadans NJM9701.</title>
        <authorList>
            <consortium name="The Broad Institute Genomics Platform"/>
            <person name="Russ C."/>
            <person name="Tyler B."/>
            <person name="van West P."/>
            <person name="Dieguez-Uribeondo J."/>
            <person name="Young S.K."/>
            <person name="Zeng Q."/>
            <person name="Gargeya S."/>
            <person name="Fitzgerald M."/>
            <person name="Abouelleil A."/>
            <person name="Alvarado L."/>
            <person name="Chapman S.B."/>
            <person name="Gainer-Dewar J."/>
            <person name="Goldberg J."/>
            <person name="Griggs A."/>
            <person name="Gujja S."/>
            <person name="Hansen M."/>
            <person name="Howarth C."/>
            <person name="Imamovic A."/>
            <person name="Ireland A."/>
            <person name="Larimer J."/>
            <person name="McCowan C."/>
            <person name="Murphy C."/>
            <person name="Pearson M."/>
            <person name="Poon T.W."/>
            <person name="Priest M."/>
            <person name="Roberts A."/>
            <person name="Saif S."/>
            <person name="Shea T."/>
            <person name="Sykes S."/>
            <person name="Wortman J."/>
            <person name="Nusbaum C."/>
            <person name="Birren B."/>
        </authorList>
    </citation>
    <scope>NUCLEOTIDE SEQUENCE [LARGE SCALE GENOMIC DNA]</scope>
    <source>
        <strain evidence="7">NJM9701</strain>
    </source>
</reference>
<dbReference type="STRING" id="157072.A0A024U4T8"/>
<evidence type="ECO:0000259" key="6">
    <source>
        <dbReference type="PROSITE" id="PS50178"/>
    </source>
</evidence>
<evidence type="ECO:0000313" key="7">
    <source>
        <dbReference type="EMBL" id="ETW01391.1"/>
    </source>
</evidence>
<dbReference type="InterPro" id="IPR023393">
    <property type="entry name" value="START-like_dom_sf"/>
</dbReference>
<dbReference type="InterPro" id="IPR052727">
    <property type="entry name" value="Rab4/Rab5_effector"/>
</dbReference>
<keyword evidence="3" id="KW-0862">Zinc</keyword>
<gene>
    <name evidence="7" type="ORF">H310_06939</name>
</gene>
<dbReference type="PANTHER" id="PTHR13510">
    <property type="entry name" value="FYVE-FINGER-CONTAINING RAB5 EFFECTOR PROTEIN RABENOSYN-5-RELATED"/>
    <property type="match status" value="1"/>
</dbReference>
<dbReference type="VEuPathDB" id="FungiDB:H310_06939"/>
<dbReference type="InterPro" id="IPR000306">
    <property type="entry name" value="Znf_FYVE"/>
</dbReference>
<evidence type="ECO:0000256" key="5">
    <source>
        <dbReference type="SAM" id="MobiDB-lite"/>
    </source>
</evidence>
<protein>
    <recommendedName>
        <fullName evidence="6">FYVE-type domain-containing protein</fullName>
    </recommendedName>
</protein>
<organism evidence="7">
    <name type="scientific">Aphanomyces invadans</name>
    <dbReference type="NCBI Taxonomy" id="157072"/>
    <lineage>
        <taxon>Eukaryota</taxon>
        <taxon>Sar</taxon>
        <taxon>Stramenopiles</taxon>
        <taxon>Oomycota</taxon>
        <taxon>Saprolegniomycetes</taxon>
        <taxon>Saprolegniales</taxon>
        <taxon>Verrucalvaceae</taxon>
        <taxon>Aphanomyces</taxon>
    </lineage>
</organism>
<evidence type="ECO:0000256" key="3">
    <source>
        <dbReference type="ARBA" id="ARBA00022833"/>
    </source>
</evidence>
<dbReference type="AlphaFoldDB" id="A0A024U4T8"/>
<dbReference type="PANTHER" id="PTHR13510:SF44">
    <property type="entry name" value="RABENOSYN-5"/>
    <property type="match status" value="1"/>
</dbReference>
<feature type="domain" description="FYVE-type" evidence="6">
    <location>
        <begin position="268"/>
        <end position="335"/>
    </location>
</feature>
<dbReference type="InterPro" id="IPR011011">
    <property type="entry name" value="Znf_FYVE_PHD"/>
</dbReference>
<dbReference type="GO" id="GO:0008270">
    <property type="term" value="F:zinc ion binding"/>
    <property type="evidence" value="ECO:0007669"/>
    <property type="project" value="UniProtKB-KW"/>
</dbReference>
<name>A0A024U4T8_9STRA</name>
<dbReference type="SUPFAM" id="SSF57903">
    <property type="entry name" value="FYVE/PHD zinc finger"/>
    <property type="match status" value="1"/>
</dbReference>
<evidence type="ECO:0000256" key="1">
    <source>
        <dbReference type="ARBA" id="ARBA00022723"/>
    </source>
</evidence>
<dbReference type="Gene3D" id="3.30.40.10">
    <property type="entry name" value="Zinc/RING finger domain, C3HC4 (zinc finger)"/>
    <property type="match status" value="1"/>
</dbReference>
<dbReference type="PROSITE" id="PS50178">
    <property type="entry name" value="ZF_FYVE"/>
    <property type="match status" value="1"/>
</dbReference>
<feature type="region of interest" description="Disordered" evidence="5">
    <location>
        <begin position="377"/>
        <end position="454"/>
    </location>
</feature>
<dbReference type="GeneID" id="20083989"/>
<dbReference type="InterPro" id="IPR013083">
    <property type="entry name" value="Znf_RING/FYVE/PHD"/>
</dbReference>
<dbReference type="SMART" id="SM00064">
    <property type="entry name" value="FYVE"/>
    <property type="match status" value="1"/>
</dbReference>
<keyword evidence="2 4" id="KW-0863">Zinc-finger</keyword>
<proteinExistence type="predicted"/>
<dbReference type="Gene3D" id="3.30.530.20">
    <property type="match status" value="1"/>
</dbReference>
<sequence>MSTLMDTMGSREGSSRGHSTVSELSFDEQEPRLRRQCESLLKNALASPINIAKEAGWTLKHEKQGVQVYRKRLEDKELDKYMVTGTLNATLNGLAWGLYAANTDDMRIFASILYESEFMDARVVRVFETATADDSFKFSGVKYLKTQMPVQAAHGMRDAVYFEYSGCRVLPNGQRYLFIVQDAIQSKQAPPLKNVAREFITMVYLFHELPEGRVQCTMESSVLPNGVIPTWFTAYSYWQTMVRLEALPETRRIVTARQFTGIVTWVPDSARKHCHVCAKRFNPLRTRHHCRSCGDIMCMACTVQIAYTPLCLQSEPSQKAIQEHKICSRCMTVAKQNVSAHPLHAINPSKSVYMSPSIDASPMIHSSTASSSMLFRRRTCPDEGDDGPVPSPVKETHLRGISSSDPAAQHQRPKHPQPRKWASMDGGYLATETGDLDHAKPFQSMTLTSPAGRKKPCPASAAGAQGFIVCQFNGGDLEAIQTTDNGLTLSIAHQN</sequence>
<dbReference type="SUPFAM" id="SSF55961">
    <property type="entry name" value="Bet v1-like"/>
    <property type="match status" value="1"/>
</dbReference>
<keyword evidence="1" id="KW-0479">Metal-binding</keyword>
<dbReference type="InterPro" id="IPR017455">
    <property type="entry name" value="Znf_FYVE-rel"/>
</dbReference>
<feature type="region of interest" description="Disordered" evidence="5">
    <location>
        <begin position="1"/>
        <end position="30"/>
    </location>
</feature>
<dbReference type="OrthoDB" id="68108at2759"/>
<accession>A0A024U4T8</accession>
<dbReference type="RefSeq" id="XP_008870389.1">
    <property type="nucleotide sequence ID" value="XM_008872167.1"/>
</dbReference>
<dbReference type="Pfam" id="PF01363">
    <property type="entry name" value="FYVE"/>
    <property type="match status" value="1"/>
</dbReference>
<evidence type="ECO:0000256" key="2">
    <source>
        <dbReference type="ARBA" id="ARBA00022771"/>
    </source>
</evidence>
<dbReference type="EMBL" id="KI913963">
    <property type="protein sequence ID" value="ETW01391.1"/>
    <property type="molecule type" value="Genomic_DNA"/>
</dbReference>
<evidence type="ECO:0000256" key="4">
    <source>
        <dbReference type="PROSITE-ProRule" id="PRU00091"/>
    </source>
</evidence>